<sequence>MSGARRLDTYPVDARLVLAAALGGYSAPAAPPAPLAPPPP</sequence>
<accession>A0A1X6PFP5</accession>
<organism evidence="1 2">
    <name type="scientific">Porphyra umbilicalis</name>
    <name type="common">Purple laver</name>
    <name type="synonym">Red alga</name>
    <dbReference type="NCBI Taxonomy" id="2786"/>
    <lineage>
        <taxon>Eukaryota</taxon>
        <taxon>Rhodophyta</taxon>
        <taxon>Bangiophyceae</taxon>
        <taxon>Bangiales</taxon>
        <taxon>Bangiaceae</taxon>
        <taxon>Porphyra</taxon>
    </lineage>
</organism>
<keyword evidence="2" id="KW-1185">Reference proteome</keyword>
<name>A0A1X6PFP5_PORUM</name>
<protein>
    <submittedName>
        <fullName evidence="1">Uncharacterized protein</fullName>
    </submittedName>
</protein>
<gene>
    <name evidence="1" type="ORF">BU14_0072s0032</name>
</gene>
<reference evidence="1 2" key="1">
    <citation type="submission" date="2017-03" db="EMBL/GenBank/DDBJ databases">
        <title>WGS assembly of Porphyra umbilicalis.</title>
        <authorList>
            <person name="Brawley S.H."/>
            <person name="Blouin N.A."/>
            <person name="Ficko-Blean E."/>
            <person name="Wheeler G.L."/>
            <person name="Lohr M."/>
            <person name="Goodson H.V."/>
            <person name="Jenkins J.W."/>
            <person name="Blaby-Haas C.E."/>
            <person name="Helliwell K.E."/>
            <person name="Chan C."/>
            <person name="Marriage T."/>
            <person name="Bhattacharya D."/>
            <person name="Klein A.S."/>
            <person name="Badis Y."/>
            <person name="Brodie J."/>
            <person name="Cao Y."/>
            <person name="Collen J."/>
            <person name="Dittami S.M."/>
            <person name="Gachon C.M."/>
            <person name="Green B.R."/>
            <person name="Karpowicz S."/>
            <person name="Kim J.W."/>
            <person name="Kudahl U."/>
            <person name="Lin S."/>
            <person name="Michel G."/>
            <person name="Mittag M."/>
            <person name="Olson B.J."/>
            <person name="Pangilinan J."/>
            <person name="Peng Y."/>
            <person name="Qiu H."/>
            <person name="Shu S."/>
            <person name="Singer J.T."/>
            <person name="Smith A.G."/>
            <person name="Sprecher B.N."/>
            <person name="Wagner V."/>
            <person name="Wang W."/>
            <person name="Wang Z.-Y."/>
            <person name="Yan J."/>
            <person name="Yarish C."/>
            <person name="Zoeuner-Riek S."/>
            <person name="Zhuang Y."/>
            <person name="Zou Y."/>
            <person name="Lindquist E.A."/>
            <person name="Grimwood J."/>
            <person name="Barry K."/>
            <person name="Rokhsar D.S."/>
            <person name="Schmutz J."/>
            <person name="Stiller J.W."/>
            <person name="Grossman A.R."/>
            <person name="Prochnik S.E."/>
        </authorList>
    </citation>
    <scope>NUCLEOTIDE SEQUENCE [LARGE SCALE GENOMIC DNA]</scope>
    <source>
        <strain evidence="1">4086291</strain>
    </source>
</reference>
<dbReference type="AlphaFoldDB" id="A0A1X6PFP5"/>
<dbReference type="Proteomes" id="UP000218209">
    <property type="component" value="Unassembled WGS sequence"/>
</dbReference>
<evidence type="ECO:0000313" key="2">
    <source>
        <dbReference type="Proteomes" id="UP000218209"/>
    </source>
</evidence>
<dbReference type="EMBL" id="KV918787">
    <property type="protein sequence ID" value="OSX79674.1"/>
    <property type="molecule type" value="Genomic_DNA"/>
</dbReference>
<proteinExistence type="predicted"/>
<evidence type="ECO:0000313" key="1">
    <source>
        <dbReference type="EMBL" id="OSX79674.1"/>
    </source>
</evidence>